<dbReference type="OrthoDB" id="10253869at2759"/>
<evidence type="ECO:0000313" key="7">
    <source>
        <dbReference type="EMBL" id="KAB5595593.1"/>
    </source>
</evidence>
<evidence type="ECO:0000313" key="8">
    <source>
        <dbReference type="Proteomes" id="UP000383932"/>
    </source>
</evidence>
<keyword evidence="8" id="KW-1185">Reference proteome</keyword>
<dbReference type="PANTHER" id="PTHR42921">
    <property type="entry name" value="ACETOACETYL-COA SYNTHETASE"/>
    <property type="match status" value="1"/>
</dbReference>
<name>A0A5N5QVL6_9AGAM</name>
<feature type="domain" description="AMP-dependent synthetase/ligase" evidence="5">
    <location>
        <begin position="101"/>
        <end position="490"/>
    </location>
</feature>
<dbReference type="Gene3D" id="3.40.50.12780">
    <property type="entry name" value="N-terminal domain of ligase-like"/>
    <property type="match status" value="1"/>
</dbReference>
<reference evidence="7 8" key="1">
    <citation type="journal article" date="2019" name="Fungal Biol. Biotechnol.">
        <title>Draft genome sequence of fastidious pathogen Ceratobasidium theobromae, which causes vascular-streak dieback in Theobroma cacao.</title>
        <authorList>
            <person name="Ali S.S."/>
            <person name="Asman A."/>
            <person name="Shao J."/>
            <person name="Firmansyah A.P."/>
            <person name="Susilo A.W."/>
            <person name="Rosmana A."/>
            <person name="McMahon P."/>
            <person name="Junaid M."/>
            <person name="Guest D."/>
            <person name="Kheng T.Y."/>
            <person name="Meinhardt L.W."/>
            <person name="Bailey B.A."/>
        </authorList>
    </citation>
    <scope>NUCLEOTIDE SEQUENCE [LARGE SCALE GENOMIC DNA]</scope>
    <source>
        <strain evidence="7 8">CT2</strain>
    </source>
</reference>
<dbReference type="GO" id="GO:0006629">
    <property type="term" value="P:lipid metabolic process"/>
    <property type="evidence" value="ECO:0007669"/>
    <property type="project" value="InterPro"/>
</dbReference>
<dbReference type="Gene3D" id="3.30.300.30">
    <property type="match status" value="1"/>
</dbReference>
<feature type="domain" description="Acetyl-coenzyme A synthetase N-terminal" evidence="6">
    <location>
        <begin position="39"/>
        <end position="96"/>
    </location>
</feature>
<sequence length="698" mass="77389">MAAVECTKPMWTPSAPEDVRTTQFMRKVNAKYGLSLSNYGELWAWSTENIGKFWGLVWDDTGIIGQRGTHVVDDSALPADNPAWFTDSLVNWAENALWCRSPDKLAIIEAVEPTPDFPNPPMRQITYAELYAKVADVVSALAEHGVKKGDRVASYSSNCIETVIVCLATAALGALWVSAAADFGPDGVLERFEQVKPKIIFAVNSVSYNGKRHPHIPKLKTLLAGLRERKLESSKVVVIDTTHGRVSATEWDQSWESWDSFVGRGAASKAGRNEKGEIAWTRVDFNHPLWIMFSSGTTGKPKPIVHRTGGMLIQSRKELLICGDMKPDDVFFYYTTTGWMMYQFLVGGLGVGCTIVLYDGSPLRDPACLWRMVDDLKITIFGTSAKYLDQLAKGYKPREHHNLSTLRHVYSTGSPLAPQQFDYVYEHISKDVLLGSITGGTDICSLFAGMNAALPVYRGEVQCRMLGMAIEAYSPEGVPLAAGETGELVCVRPFPCQPVGFWPLPGYGSEDEVAKARDRYKEAYFGVFKGIWRRSDGVLNPGGIRFGSSEIYELLDQSFSSASQPIILDSLVVGQAIQGGADERVILFVKLAEGEILSDDLRKRIRDEIRKKRSPRHCPEKVFAYIPEDDKHLLNRPTQILQIHGEIPHTLNGKRVEVPVKKIINGAPKSTINPATLRNPDCLGEFVQYGEQLRAEVA</sequence>
<dbReference type="AlphaFoldDB" id="A0A5N5QVL6"/>
<dbReference type="EMBL" id="SSOP01000008">
    <property type="protein sequence ID" value="KAB5595593.1"/>
    <property type="molecule type" value="Genomic_DNA"/>
</dbReference>
<dbReference type="NCBIfam" id="NF002937">
    <property type="entry name" value="PRK03584.1"/>
    <property type="match status" value="1"/>
</dbReference>
<dbReference type="InterPro" id="IPR042099">
    <property type="entry name" value="ANL_N_sf"/>
</dbReference>
<keyword evidence="2" id="KW-0436">Ligase</keyword>
<dbReference type="NCBIfam" id="TIGR01217">
    <property type="entry name" value="ac_ac_CoA_syn"/>
    <property type="match status" value="1"/>
</dbReference>
<dbReference type="SUPFAM" id="SSF56801">
    <property type="entry name" value="Acetyl-CoA synthetase-like"/>
    <property type="match status" value="1"/>
</dbReference>
<dbReference type="InterPro" id="IPR045851">
    <property type="entry name" value="AMP-bd_C_sf"/>
</dbReference>
<keyword evidence="3" id="KW-0547">Nucleotide-binding</keyword>
<dbReference type="InterPro" id="IPR005914">
    <property type="entry name" value="Acac_CoA_synth"/>
</dbReference>
<protein>
    <submittedName>
        <fullName evidence="7">Acetoacetyl-CoA synthetase</fullName>
    </submittedName>
</protein>
<dbReference type="InterPro" id="IPR000873">
    <property type="entry name" value="AMP-dep_synth/lig_dom"/>
</dbReference>
<keyword evidence="4" id="KW-0067">ATP-binding</keyword>
<accession>A0A5N5QVL6</accession>
<dbReference type="PROSITE" id="PS00455">
    <property type="entry name" value="AMP_BINDING"/>
    <property type="match status" value="1"/>
</dbReference>
<evidence type="ECO:0000256" key="4">
    <source>
        <dbReference type="ARBA" id="ARBA00022840"/>
    </source>
</evidence>
<dbReference type="Pfam" id="PF00501">
    <property type="entry name" value="AMP-binding"/>
    <property type="match status" value="1"/>
</dbReference>
<dbReference type="Proteomes" id="UP000383932">
    <property type="component" value="Unassembled WGS sequence"/>
</dbReference>
<dbReference type="GO" id="GO:0005524">
    <property type="term" value="F:ATP binding"/>
    <property type="evidence" value="ECO:0007669"/>
    <property type="project" value="UniProtKB-KW"/>
</dbReference>
<dbReference type="PANTHER" id="PTHR42921:SF1">
    <property type="entry name" value="ACETOACETYL-COA SYNTHETASE"/>
    <property type="match status" value="1"/>
</dbReference>
<evidence type="ECO:0000256" key="1">
    <source>
        <dbReference type="ARBA" id="ARBA00006432"/>
    </source>
</evidence>
<evidence type="ECO:0000259" key="5">
    <source>
        <dbReference type="Pfam" id="PF00501"/>
    </source>
</evidence>
<organism evidence="7 8">
    <name type="scientific">Ceratobasidium theobromae</name>
    <dbReference type="NCBI Taxonomy" id="1582974"/>
    <lineage>
        <taxon>Eukaryota</taxon>
        <taxon>Fungi</taxon>
        <taxon>Dikarya</taxon>
        <taxon>Basidiomycota</taxon>
        <taxon>Agaricomycotina</taxon>
        <taxon>Agaricomycetes</taxon>
        <taxon>Cantharellales</taxon>
        <taxon>Ceratobasidiaceae</taxon>
        <taxon>Ceratobasidium</taxon>
    </lineage>
</organism>
<dbReference type="Pfam" id="PF16177">
    <property type="entry name" value="ACAS_N"/>
    <property type="match status" value="1"/>
</dbReference>
<dbReference type="GO" id="GO:0030729">
    <property type="term" value="F:acetoacetate-CoA ligase activity"/>
    <property type="evidence" value="ECO:0007669"/>
    <property type="project" value="InterPro"/>
</dbReference>
<gene>
    <name evidence="7" type="ORF">CTheo_1054</name>
</gene>
<dbReference type="InterPro" id="IPR032387">
    <property type="entry name" value="ACAS_N"/>
</dbReference>
<dbReference type="InterPro" id="IPR020845">
    <property type="entry name" value="AMP-binding_CS"/>
</dbReference>
<evidence type="ECO:0000256" key="2">
    <source>
        <dbReference type="ARBA" id="ARBA00022598"/>
    </source>
</evidence>
<comment type="caution">
    <text evidence="7">The sequence shown here is derived from an EMBL/GenBank/DDBJ whole genome shotgun (WGS) entry which is preliminary data.</text>
</comment>
<evidence type="ECO:0000259" key="6">
    <source>
        <dbReference type="Pfam" id="PF16177"/>
    </source>
</evidence>
<comment type="similarity">
    <text evidence="1">Belongs to the ATP-dependent AMP-binding enzyme family.</text>
</comment>
<evidence type="ECO:0000256" key="3">
    <source>
        <dbReference type="ARBA" id="ARBA00022741"/>
    </source>
</evidence>
<proteinExistence type="inferred from homology"/>